<dbReference type="EMBL" id="SISG01000001">
    <property type="protein sequence ID" value="TBN57567.1"/>
    <property type="molecule type" value="Genomic_DNA"/>
</dbReference>
<comment type="caution">
    <text evidence="3">The sequence shown here is derived from an EMBL/GenBank/DDBJ whole genome shotgun (WGS) entry which is preliminary data.</text>
</comment>
<sequence>MIRWGVTVAAAGLALGVAARSLDLLPPPFMWELAGLVSSVGSWGLFAVVIGFVATSRKRAAIGAATGLAAASLIYYALSFASGRWQTQFSEAFSDMPDPAVGLGVLLRSLALWLAASLVGGPVLGLVGRSIRRATPQASALVAAGATLLLSASAAVRMWTYSTFETRSVLEIITVVIGMTFLALYAFAKRGTFSPSTSTVSSNIAAGRTHSPNSP</sequence>
<feature type="transmembrane region" description="Helical" evidence="2">
    <location>
        <begin position="101"/>
        <end position="126"/>
    </location>
</feature>
<feature type="transmembrane region" description="Helical" evidence="2">
    <location>
        <begin position="138"/>
        <end position="156"/>
    </location>
</feature>
<name>A0A4Q9GWI4_9MICO</name>
<organism evidence="3 4">
    <name type="scientific">Glaciihabitans arcticus</name>
    <dbReference type="NCBI Taxonomy" id="2668039"/>
    <lineage>
        <taxon>Bacteria</taxon>
        <taxon>Bacillati</taxon>
        <taxon>Actinomycetota</taxon>
        <taxon>Actinomycetes</taxon>
        <taxon>Micrococcales</taxon>
        <taxon>Microbacteriaceae</taxon>
        <taxon>Glaciihabitans</taxon>
    </lineage>
</organism>
<keyword evidence="2" id="KW-0812">Transmembrane</keyword>
<dbReference type="AlphaFoldDB" id="A0A4Q9GWI4"/>
<protein>
    <submittedName>
        <fullName evidence="3">Uncharacterized protein</fullName>
    </submittedName>
</protein>
<gene>
    <name evidence="3" type="ORF">EYE40_09295</name>
</gene>
<keyword evidence="2" id="KW-0472">Membrane</keyword>
<evidence type="ECO:0000313" key="4">
    <source>
        <dbReference type="Proteomes" id="UP000294194"/>
    </source>
</evidence>
<feature type="transmembrane region" description="Helical" evidence="2">
    <location>
        <begin position="168"/>
        <end position="188"/>
    </location>
</feature>
<reference evidence="4" key="1">
    <citation type="submission" date="2019-02" db="EMBL/GenBank/DDBJ databases">
        <title>Glaciihabitans arcticus sp. nov., a psychrotolerant bacterium isolated from polar soil.</title>
        <authorList>
            <person name="Dahal R.H."/>
        </authorList>
    </citation>
    <scope>NUCLEOTIDE SEQUENCE [LARGE SCALE GENOMIC DNA]</scope>
    <source>
        <strain evidence="4">RP-3-7</strain>
    </source>
</reference>
<accession>A0A4Q9GWI4</accession>
<evidence type="ECO:0000313" key="3">
    <source>
        <dbReference type="EMBL" id="TBN57567.1"/>
    </source>
</evidence>
<evidence type="ECO:0000256" key="2">
    <source>
        <dbReference type="SAM" id="Phobius"/>
    </source>
</evidence>
<feature type="region of interest" description="Disordered" evidence="1">
    <location>
        <begin position="193"/>
        <end position="215"/>
    </location>
</feature>
<feature type="transmembrane region" description="Helical" evidence="2">
    <location>
        <begin position="60"/>
        <end position="81"/>
    </location>
</feature>
<proteinExistence type="predicted"/>
<feature type="transmembrane region" description="Helical" evidence="2">
    <location>
        <begin position="29"/>
        <end position="53"/>
    </location>
</feature>
<evidence type="ECO:0000256" key="1">
    <source>
        <dbReference type="SAM" id="MobiDB-lite"/>
    </source>
</evidence>
<dbReference type="Proteomes" id="UP000294194">
    <property type="component" value="Unassembled WGS sequence"/>
</dbReference>
<keyword evidence="4" id="KW-1185">Reference proteome</keyword>
<dbReference type="RefSeq" id="WP_130981678.1">
    <property type="nucleotide sequence ID" value="NZ_SISG01000001.1"/>
</dbReference>
<keyword evidence="2" id="KW-1133">Transmembrane helix</keyword>